<evidence type="ECO:0000313" key="12">
    <source>
        <dbReference type="Proteomes" id="UP000245489"/>
    </source>
</evidence>
<keyword evidence="12" id="KW-1185">Reference proteome</keyword>
<evidence type="ECO:0000256" key="1">
    <source>
        <dbReference type="ARBA" id="ARBA00002378"/>
    </source>
</evidence>
<dbReference type="InterPro" id="IPR039428">
    <property type="entry name" value="NUOK/Mnh_C1-like"/>
</dbReference>
<gene>
    <name evidence="10" type="primary">nuoK</name>
    <name evidence="11" type="ORF">LV89_04812</name>
</gene>
<evidence type="ECO:0000313" key="11">
    <source>
        <dbReference type="EMBL" id="PWK16697.1"/>
    </source>
</evidence>
<dbReference type="OrthoDB" id="9810120at2"/>
<dbReference type="NCBIfam" id="NF004320">
    <property type="entry name" value="PRK05715.1-2"/>
    <property type="match status" value="1"/>
</dbReference>
<dbReference type="Proteomes" id="UP000245489">
    <property type="component" value="Unassembled WGS sequence"/>
</dbReference>
<evidence type="ECO:0000256" key="9">
    <source>
        <dbReference type="ARBA" id="ARBA00023136"/>
    </source>
</evidence>
<evidence type="ECO:0000256" key="5">
    <source>
        <dbReference type="ARBA" id="ARBA00022692"/>
    </source>
</evidence>
<feature type="transmembrane region" description="Helical" evidence="10">
    <location>
        <begin position="32"/>
        <end position="51"/>
    </location>
</feature>
<sequence>MDNSFLPYYLLTSALLFSIGLGVVVTKRNVIVVLMGIELMLNAVNLNLVAFSKNDPNLQGQMFSLFVIVVAVCESVIALAIILKAYEYFKTVNLDEINEVKEM</sequence>
<keyword evidence="5 10" id="KW-0812">Transmembrane</keyword>
<comment type="subunit">
    <text evidence="10">NDH-1 is composed of 14 different subunits. Subunits NuoA, H, J, K, L, M, N constitute the membrane sector of the complex.</text>
</comment>
<comment type="function">
    <text evidence="10">NDH-1 shuttles electrons from NADH, via FMN and iron-sulfur (Fe-S) centers, to quinones in the respiratory chain. The immediate electron acceptor for the enzyme in this species is believed to be a menaquinone. Couples the redox reaction to proton translocation (for every two electrons transferred, four hydrogen ions are translocated across the cytoplasmic membrane), and thus conserves the redox energy in a proton gradient.</text>
</comment>
<keyword evidence="6 10" id="KW-0874">Quinone</keyword>
<evidence type="ECO:0000256" key="6">
    <source>
        <dbReference type="ARBA" id="ARBA00022719"/>
    </source>
</evidence>
<evidence type="ECO:0000256" key="4">
    <source>
        <dbReference type="ARBA" id="ARBA00022448"/>
    </source>
</evidence>
<feature type="transmembrane region" description="Helical" evidence="10">
    <location>
        <begin position="6"/>
        <end position="25"/>
    </location>
</feature>
<keyword evidence="10" id="KW-1003">Cell membrane</keyword>
<keyword evidence="8 10" id="KW-1133">Transmembrane helix</keyword>
<evidence type="ECO:0000256" key="8">
    <source>
        <dbReference type="ARBA" id="ARBA00022989"/>
    </source>
</evidence>
<dbReference type="EMBL" id="QGGO01000047">
    <property type="protein sequence ID" value="PWK16697.1"/>
    <property type="molecule type" value="Genomic_DNA"/>
</dbReference>
<dbReference type="HAMAP" id="MF_01456">
    <property type="entry name" value="NDH1_NuoK"/>
    <property type="match status" value="1"/>
</dbReference>
<dbReference type="RefSeq" id="WP_109745512.1">
    <property type="nucleotide sequence ID" value="NZ_QGGO01000047.1"/>
</dbReference>
<evidence type="ECO:0000256" key="10">
    <source>
        <dbReference type="HAMAP-Rule" id="MF_01456"/>
    </source>
</evidence>
<dbReference type="AlphaFoldDB" id="A0A316DEN0"/>
<evidence type="ECO:0000256" key="3">
    <source>
        <dbReference type="ARBA" id="ARBA00010519"/>
    </source>
</evidence>
<comment type="similarity">
    <text evidence="3 10">Belongs to the complex I subunit 4L family.</text>
</comment>
<dbReference type="PANTHER" id="PTHR11434:SF16">
    <property type="entry name" value="NADH-UBIQUINONE OXIDOREDUCTASE CHAIN 4L"/>
    <property type="match status" value="1"/>
</dbReference>
<comment type="subcellular location">
    <subcellularLocation>
        <location evidence="10">Cell membrane</location>
        <topology evidence="10">Multi-pass membrane protein</topology>
    </subcellularLocation>
    <subcellularLocation>
        <location evidence="2">Membrane</location>
        <topology evidence="2">Multi-pass membrane protein</topology>
    </subcellularLocation>
</comment>
<keyword evidence="10" id="KW-0520">NAD</keyword>
<dbReference type="FunFam" id="1.10.287.3510:FF:000001">
    <property type="entry name" value="NADH-quinone oxidoreductase subunit K"/>
    <property type="match status" value="1"/>
</dbReference>
<dbReference type="GO" id="GO:0048038">
    <property type="term" value="F:quinone binding"/>
    <property type="evidence" value="ECO:0007669"/>
    <property type="project" value="UniProtKB-KW"/>
</dbReference>
<dbReference type="GO" id="GO:0042773">
    <property type="term" value="P:ATP synthesis coupled electron transport"/>
    <property type="evidence" value="ECO:0007669"/>
    <property type="project" value="InterPro"/>
</dbReference>
<dbReference type="InterPro" id="IPR001133">
    <property type="entry name" value="NADH_UbQ_OxRdtase_chain4L/K"/>
</dbReference>
<accession>A0A316DEN0</accession>
<dbReference type="GO" id="GO:0030964">
    <property type="term" value="C:NADH dehydrogenase complex"/>
    <property type="evidence" value="ECO:0007669"/>
    <property type="project" value="TreeGrafter"/>
</dbReference>
<dbReference type="EC" id="7.1.1.-" evidence="10"/>
<comment type="function">
    <text evidence="1">NDH-1 shuttles electrons from NADH, via FMN and iron-sulfur (Fe-S) centers, to quinones in the respiratory chain. The immediate electron acceptor for the enzyme in this species is believed to be ubiquinone. Couples the redox reaction to proton translocation (for every two electrons transferred, four hydrogen ions are translocated across the cytoplasmic membrane), and thus conserves the redox energy in a proton gradient.</text>
</comment>
<comment type="catalytic activity">
    <reaction evidence="10">
        <text>a quinone + NADH + 5 H(+)(in) = a quinol + NAD(+) + 4 H(+)(out)</text>
        <dbReference type="Rhea" id="RHEA:57888"/>
        <dbReference type="ChEBI" id="CHEBI:15378"/>
        <dbReference type="ChEBI" id="CHEBI:24646"/>
        <dbReference type="ChEBI" id="CHEBI:57540"/>
        <dbReference type="ChEBI" id="CHEBI:57945"/>
        <dbReference type="ChEBI" id="CHEBI:132124"/>
    </reaction>
</comment>
<dbReference type="GO" id="GO:0005886">
    <property type="term" value="C:plasma membrane"/>
    <property type="evidence" value="ECO:0007669"/>
    <property type="project" value="UniProtKB-SubCell"/>
</dbReference>
<dbReference type="Gene3D" id="1.10.287.3510">
    <property type="match status" value="1"/>
</dbReference>
<dbReference type="PANTHER" id="PTHR11434">
    <property type="entry name" value="NADH-UBIQUINONE OXIDOREDUCTASE SUBUNIT ND4L"/>
    <property type="match status" value="1"/>
</dbReference>
<name>A0A316DEN0_9BACT</name>
<reference evidence="11 12" key="1">
    <citation type="submission" date="2018-05" db="EMBL/GenBank/DDBJ databases">
        <title>Genomic Encyclopedia of Archaeal and Bacterial Type Strains, Phase II (KMG-II): from individual species to whole genera.</title>
        <authorList>
            <person name="Goeker M."/>
        </authorList>
    </citation>
    <scope>NUCLEOTIDE SEQUENCE [LARGE SCALE GENOMIC DNA]</scope>
    <source>
        <strain evidence="11 12">DSM 22214</strain>
    </source>
</reference>
<proteinExistence type="inferred from homology"/>
<protein>
    <recommendedName>
        <fullName evidence="10">NADH-quinone oxidoreductase subunit K</fullName>
        <ecNumber evidence="10">7.1.1.-</ecNumber>
    </recommendedName>
    <alternativeName>
        <fullName evidence="10">NADH dehydrogenase I subunit K</fullName>
    </alternativeName>
    <alternativeName>
        <fullName evidence="10">NDH-1 subunit K</fullName>
    </alternativeName>
</protein>
<keyword evidence="7 10" id="KW-1278">Translocase</keyword>
<comment type="caution">
    <text evidence="11">The sequence shown here is derived from an EMBL/GenBank/DDBJ whole genome shotgun (WGS) entry which is preliminary data.</text>
</comment>
<evidence type="ECO:0000256" key="7">
    <source>
        <dbReference type="ARBA" id="ARBA00022967"/>
    </source>
</evidence>
<dbReference type="Pfam" id="PF00420">
    <property type="entry name" value="Oxidored_q2"/>
    <property type="match status" value="1"/>
</dbReference>
<feature type="transmembrane region" description="Helical" evidence="10">
    <location>
        <begin position="63"/>
        <end position="83"/>
    </location>
</feature>
<dbReference type="GO" id="GO:0050136">
    <property type="term" value="F:NADH dehydrogenase (quinone) (non-electrogenic) activity"/>
    <property type="evidence" value="ECO:0007669"/>
    <property type="project" value="UniProtKB-UniRule"/>
</dbReference>
<keyword evidence="9 10" id="KW-0472">Membrane</keyword>
<organism evidence="11 12">
    <name type="scientific">Arcicella aurantiaca</name>
    <dbReference type="NCBI Taxonomy" id="591202"/>
    <lineage>
        <taxon>Bacteria</taxon>
        <taxon>Pseudomonadati</taxon>
        <taxon>Bacteroidota</taxon>
        <taxon>Cytophagia</taxon>
        <taxon>Cytophagales</taxon>
        <taxon>Flectobacillaceae</taxon>
        <taxon>Arcicella</taxon>
    </lineage>
</organism>
<evidence type="ECO:0000256" key="2">
    <source>
        <dbReference type="ARBA" id="ARBA00004141"/>
    </source>
</evidence>
<keyword evidence="4 10" id="KW-0813">Transport</keyword>